<dbReference type="EMBL" id="BGZK01001014">
    <property type="protein sequence ID" value="GBP68520.1"/>
    <property type="molecule type" value="Genomic_DNA"/>
</dbReference>
<gene>
    <name evidence="2" type="ORF">EVAR_55653_1</name>
</gene>
<organism evidence="2 3">
    <name type="scientific">Eumeta variegata</name>
    <name type="common">Bagworm moth</name>
    <name type="synonym">Eumeta japonica</name>
    <dbReference type="NCBI Taxonomy" id="151549"/>
    <lineage>
        <taxon>Eukaryota</taxon>
        <taxon>Metazoa</taxon>
        <taxon>Ecdysozoa</taxon>
        <taxon>Arthropoda</taxon>
        <taxon>Hexapoda</taxon>
        <taxon>Insecta</taxon>
        <taxon>Pterygota</taxon>
        <taxon>Neoptera</taxon>
        <taxon>Endopterygota</taxon>
        <taxon>Lepidoptera</taxon>
        <taxon>Glossata</taxon>
        <taxon>Ditrysia</taxon>
        <taxon>Tineoidea</taxon>
        <taxon>Psychidae</taxon>
        <taxon>Oiketicinae</taxon>
        <taxon>Eumeta</taxon>
    </lineage>
</organism>
<dbReference type="OrthoDB" id="2266637at2759"/>
<keyword evidence="3" id="KW-1185">Reference proteome</keyword>
<accession>A0A4C1XZ67</accession>
<reference evidence="2 3" key="1">
    <citation type="journal article" date="2019" name="Commun. Biol.">
        <title>The bagworm genome reveals a unique fibroin gene that provides high tensile strength.</title>
        <authorList>
            <person name="Kono N."/>
            <person name="Nakamura H."/>
            <person name="Ohtoshi R."/>
            <person name="Tomita M."/>
            <person name="Numata K."/>
            <person name="Arakawa K."/>
        </authorList>
    </citation>
    <scope>NUCLEOTIDE SEQUENCE [LARGE SCALE GENOMIC DNA]</scope>
</reference>
<feature type="compositionally biased region" description="Polar residues" evidence="1">
    <location>
        <begin position="91"/>
        <end position="100"/>
    </location>
</feature>
<dbReference type="Proteomes" id="UP000299102">
    <property type="component" value="Unassembled WGS sequence"/>
</dbReference>
<evidence type="ECO:0000313" key="2">
    <source>
        <dbReference type="EMBL" id="GBP68520.1"/>
    </source>
</evidence>
<evidence type="ECO:0000313" key="3">
    <source>
        <dbReference type="Proteomes" id="UP000299102"/>
    </source>
</evidence>
<sequence length="197" mass="22061">MKMPKKKKLTRQARKMVYDVNCYIKKETDEIVPNLKSAKTALATTSTTLQNNLAAAVQMLCDIRGRSTSVSDQIKLTEICHNLQQCREDAAQSSQASNTKLQDESYVDSSHSNPKARMDGFIKRLKQPISKGQHVVIVHAGSETGFVPNALLTFKAGCKTGDYHNNMNAENYEKWLRTQHPKFTAQICRGSGQQFIP</sequence>
<name>A0A4C1XZ67_EUMVA</name>
<protein>
    <submittedName>
        <fullName evidence="2">Uncharacterized protein</fullName>
    </submittedName>
</protein>
<evidence type="ECO:0000256" key="1">
    <source>
        <dbReference type="SAM" id="MobiDB-lite"/>
    </source>
</evidence>
<comment type="caution">
    <text evidence="2">The sequence shown here is derived from an EMBL/GenBank/DDBJ whole genome shotgun (WGS) entry which is preliminary data.</text>
</comment>
<proteinExistence type="predicted"/>
<feature type="region of interest" description="Disordered" evidence="1">
    <location>
        <begin position="91"/>
        <end position="113"/>
    </location>
</feature>
<dbReference type="AlphaFoldDB" id="A0A4C1XZ67"/>